<dbReference type="RefSeq" id="XP_002731379.1">
    <property type="nucleotide sequence ID" value="XM_002731333.2"/>
</dbReference>
<dbReference type="PRINTS" id="PR00706">
    <property type="entry name" value="PYROGLUPTASE"/>
</dbReference>
<dbReference type="InterPro" id="IPR016125">
    <property type="entry name" value="Peptidase_C15-like"/>
</dbReference>
<keyword evidence="4" id="KW-0378">Hydrolase</keyword>
<dbReference type="PIRSF" id="PIRSF015592">
    <property type="entry name" value="Prld-crbxl_pptds"/>
    <property type="match status" value="1"/>
</dbReference>
<gene>
    <name evidence="7" type="primary">LOC100369705</name>
</gene>
<sequence>MSHTKTVVVTGFGPFGEHKVNASSVAVQELKKLNLGDDVSLVTEEMPVIYEDIQEIVPSLWKQHQPILLIHVGVSGIAEAITLEELAHNTGYVQRDIKMKTPDTGCCIDGGPDCIISRLDMGAVCEHINQTNCGIQVVTSKDAGRYLCDFSYYLSLSQDCSCAAFVHVPPLGKPYTAKQLAKGLKMIIQCLLNQVVPNKM</sequence>
<evidence type="ECO:0000256" key="1">
    <source>
        <dbReference type="ARBA" id="ARBA00006641"/>
    </source>
</evidence>
<reference evidence="7" key="1">
    <citation type="submission" date="2025-08" db="UniProtKB">
        <authorList>
            <consortium name="RefSeq"/>
        </authorList>
    </citation>
    <scope>IDENTIFICATION</scope>
    <source>
        <tissue evidence="7">Testes</tissue>
    </source>
</reference>
<dbReference type="PANTHER" id="PTHR23402:SF1">
    <property type="entry name" value="PYROGLUTAMYL-PEPTIDASE I"/>
    <property type="match status" value="1"/>
</dbReference>
<comment type="similarity">
    <text evidence="1">Belongs to the peptidase C15 family.</text>
</comment>
<organism evidence="6 7">
    <name type="scientific">Saccoglossus kowalevskii</name>
    <name type="common">Acorn worm</name>
    <dbReference type="NCBI Taxonomy" id="10224"/>
    <lineage>
        <taxon>Eukaryota</taxon>
        <taxon>Metazoa</taxon>
        <taxon>Hemichordata</taxon>
        <taxon>Enteropneusta</taxon>
        <taxon>Harrimaniidae</taxon>
        <taxon>Saccoglossus</taxon>
    </lineage>
</organism>
<dbReference type="Pfam" id="PF01470">
    <property type="entry name" value="Peptidase_C15"/>
    <property type="match status" value="1"/>
</dbReference>
<dbReference type="Gene3D" id="3.40.630.20">
    <property type="entry name" value="Peptidase C15, pyroglutamyl peptidase I-like"/>
    <property type="match status" value="1"/>
</dbReference>
<keyword evidence="3" id="KW-0645">Protease</keyword>
<evidence type="ECO:0000313" key="7">
    <source>
        <dbReference type="RefSeq" id="XP_002731379.1"/>
    </source>
</evidence>
<keyword evidence="6" id="KW-1185">Reference proteome</keyword>
<keyword evidence="2" id="KW-0963">Cytoplasm</keyword>
<evidence type="ECO:0000256" key="4">
    <source>
        <dbReference type="ARBA" id="ARBA00022801"/>
    </source>
</evidence>
<dbReference type="PANTHER" id="PTHR23402">
    <property type="entry name" value="PROTEASE FAMILY C15 PYROGLUTAMYL-PEPTIDASE I-RELATED"/>
    <property type="match status" value="1"/>
</dbReference>
<name>A0ABM0GJR6_SACKO</name>
<dbReference type="Proteomes" id="UP000694865">
    <property type="component" value="Unplaced"/>
</dbReference>
<dbReference type="SUPFAM" id="SSF53182">
    <property type="entry name" value="Pyrrolidone carboxyl peptidase (pyroglutamate aminopeptidase)"/>
    <property type="match status" value="1"/>
</dbReference>
<evidence type="ECO:0000256" key="2">
    <source>
        <dbReference type="ARBA" id="ARBA00022490"/>
    </source>
</evidence>
<protein>
    <submittedName>
        <fullName evidence="7">Pyroglutamyl-peptidase 1-like</fullName>
    </submittedName>
</protein>
<evidence type="ECO:0000313" key="6">
    <source>
        <dbReference type="Proteomes" id="UP000694865"/>
    </source>
</evidence>
<dbReference type="CDD" id="cd00501">
    <property type="entry name" value="Peptidase_C15"/>
    <property type="match status" value="1"/>
</dbReference>
<evidence type="ECO:0000256" key="5">
    <source>
        <dbReference type="ARBA" id="ARBA00022807"/>
    </source>
</evidence>
<dbReference type="GeneID" id="100369705"/>
<dbReference type="InterPro" id="IPR000816">
    <property type="entry name" value="Peptidase_C15"/>
</dbReference>
<keyword evidence="5" id="KW-0788">Thiol protease</keyword>
<dbReference type="InterPro" id="IPR036440">
    <property type="entry name" value="Peptidase_C15-like_sf"/>
</dbReference>
<accession>A0ABM0GJR6</accession>
<proteinExistence type="inferred from homology"/>
<evidence type="ECO:0000256" key="3">
    <source>
        <dbReference type="ARBA" id="ARBA00022670"/>
    </source>
</evidence>